<dbReference type="PROSITE" id="PS51722">
    <property type="entry name" value="G_TR_2"/>
    <property type="match status" value="1"/>
</dbReference>
<dbReference type="STRING" id="1197717.BED41_05065"/>
<dbReference type="FunFam" id="3.30.230.10:FF:000003">
    <property type="entry name" value="Elongation factor G"/>
    <property type="match status" value="1"/>
</dbReference>
<dbReference type="GO" id="GO:0003746">
    <property type="term" value="F:translation elongation factor activity"/>
    <property type="evidence" value="ECO:0007669"/>
    <property type="project" value="UniProtKB-UniRule"/>
</dbReference>
<dbReference type="GO" id="GO:0032790">
    <property type="term" value="P:ribosome disassembly"/>
    <property type="evidence" value="ECO:0007669"/>
    <property type="project" value="TreeGrafter"/>
</dbReference>
<dbReference type="Pfam" id="PF03764">
    <property type="entry name" value="EFG_IV"/>
    <property type="match status" value="1"/>
</dbReference>
<dbReference type="InterPro" id="IPR004161">
    <property type="entry name" value="EFTu-like_2"/>
</dbReference>
<dbReference type="SUPFAM" id="SSF52540">
    <property type="entry name" value="P-loop containing nucleoside triphosphate hydrolases"/>
    <property type="match status" value="1"/>
</dbReference>
<dbReference type="InterPro" id="IPR000640">
    <property type="entry name" value="EFG_V-like"/>
</dbReference>
<dbReference type="InterPro" id="IPR047872">
    <property type="entry name" value="EFG_IV"/>
</dbReference>
<dbReference type="SMART" id="SM00838">
    <property type="entry name" value="EFG_C"/>
    <property type="match status" value="1"/>
</dbReference>
<dbReference type="NCBIfam" id="NF009381">
    <property type="entry name" value="PRK12740.1-5"/>
    <property type="match status" value="1"/>
</dbReference>
<dbReference type="GO" id="GO:0003924">
    <property type="term" value="F:GTPase activity"/>
    <property type="evidence" value="ECO:0007669"/>
    <property type="project" value="InterPro"/>
</dbReference>
<dbReference type="Pfam" id="PF00679">
    <property type="entry name" value="EFG_C"/>
    <property type="match status" value="1"/>
</dbReference>
<dbReference type="InterPro" id="IPR027417">
    <property type="entry name" value="P-loop_NTPase"/>
</dbReference>
<dbReference type="Gene3D" id="3.30.70.870">
    <property type="entry name" value="Elongation Factor G (Translational Gtpase), domain 3"/>
    <property type="match status" value="1"/>
</dbReference>
<keyword evidence="2 6" id="KW-0547">Nucleotide-binding</keyword>
<dbReference type="InterPro" id="IPR031157">
    <property type="entry name" value="G_TR_CS"/>
</dbReference>
<organism evidence="9 10">
    <name type="scientific">Cloacibacillus porcorum</name>
    <dbReference type="NCBI Taxonomy" id="1197717"/>
    <lineage>
        <taxon>Bacteria</taxon>
        <taxon>Thermotogati</taxon>
        <taxon>Synergistota</taxon>
        <taxon>Synergistia</taxon>
        <taxon>Synergistales</taxon>
        <taxon>Synergistaceae</taxon>
        <taxon>Cloacibacillus</taxon>
    </lineage>
</organism>
<dbReference type="EMBL" id="CP016757">
    <property type="protein sequence ID" value="ANZ44512.1"/>
    <property type="molecule type" value="Genomic_DNA"/>
</dbReference>
<comment type="subcellular location">
    <subcellularLocation>
        <location evidence="6">Cytoplasm</location>
    </subcellularLocation>
</comment>
<dbReference type="InterPro" id="IPR005225">
    <property type="entry name" value="Small_GTP-bd"/>
</dbReference>
<dbReference type="Pfam" id="PF00009">
    <property type="entry name" value="GTP_EFTU"/>
    <property type="match status" value="1"/>
</dbReference>
<dbReference type="InterPro" id="IPR020568">
    <property type="entry name" value="Ribosomal_Su5_D2-typ_SF"/>
</dbReference>
<dbReference type="CDD" id="cd01434">
    <property type="entry name" value="EFG_mtEFG1_IV"/>
    <property type="match status" value="1"/>
</dbReference>
<evidence type="ECO:0000313" key="9">
    <source>
        <dbReference type="EMBL" id="ANZ44512.1"/>
    </source>
</evidence>
<dbReference type="GO" id="GO:0005737">
    <property type="term" value="C:cytoplasm"/>
    <property type="evidence" value="ECO:0007669"/>
    <property type="project" value="UniProtKB-SubCell"/>
</dbReference>
<dbReference type="SUPFAM" id="SSF54980">
    <property type="entry name" value="EF-G C-terminal domain-like"/>
    <property type="match status" value="2"/>
</dbReference>
<evidence type="ECO:0000256" key="2">
    <source>
        <dbReference type="ARBA" id="ARBA00022741"/>
    </source>
</evidence>
<feature type="binding site" evidence="6">
    <location>
        <begin position="136"/>
        <end position="139"/>
    </location>
    <ligand>
        <name>GTP</name>
        <dbReference type="ChEBI" id="CHEBI:37565"/>
    </ligand>
</feature>
<evidence type="ECO:0000256" key="6">
    <source>
        <dbReference type="HAMAP-Rule" id="MF_00054"/>
    </source>
</evidence>
<name>A0A1B2I3I9_9BACT</name>
<dbReference type="FunFam" id="3.40.50.300:FF:000029">
    <property type="entry name" value="Elongation factor G"/>
    <property type="match status" value="1"/>
</dbReference>
<dbReference type="Gene3D" id="3.30.70.240">
    <property type="match status" value="1"/>
</dbReference>
<dbReference type="InterPro" id="IPR005517">
    <property type="entry name" value="Transl_elong_EFG/EF2_IV"/>
</dbReference>
<evidence type="ECO:0000256" key="3">
    <source>
        <dbReference type="ARBA" id="ARBA00022768"/>
    </source>
</evidence>
<comment type="function">
    <text evidence="6">Catalyzes the GTP-dependent ribosomal translocation step during translation elongation. During this step, the ribosome changes from the pre-translocational (PRE) to the post-translocational (POST) state as the newly formed A-site-bound peptidyl-tRNA and P-site-bound deacylated tRNA move to the P and E sites, respectively. Catalyzes the coordinated movement of the two tRNA molecules, the mRNA and conformational changes in the ribosome.</text>
</comment>
<keyword evidence="6" id="KW-0963">Cytoplasm</keyword>
<dbReference type="Gene3D" id="2.40.30.10">
    <property type="entry name" value="Translation factors"/>
    <property type="match status" value="1"/>
</dbReference>
<dbReference type="KEGG" id="cpor:BED41_05065"/>
<keyword evidence="4 6" id="KW-0648">Protein biosynthesis</keyword>
<dbReference type="SMART" id="SM00889">
    <property type="entry name" value="EFG_IV"/>
    <property type="match status" value="1"/>
</dbReference>
<dbReference type="PROSITE" id="PS00301">
    <property type="entry name" value="G_TR_1"/>
    <property type="match status" value="1"/>
</dbReference>
<comment type="similarity">
    <text evidence="1 6">Belongs to the TRAFAC class translation factor GTPase superfamily. Classic translation factor GTPase family. EF-G/EF-2 subfamily.</text>
</comment>
<dbReference type="FunFam" id="3.30.70.240:FF:000001">
    <property type="entry name" value="Elongation factor G"/>
    <property type="match status" value="1"/>
</dbReference>
<dbReference type="InterPro" id="IPR041095">
    <property type="entry name" value="EFG_II"/>
</dbReference>
<dbReference type="NCBIfam" id="NF009891">
    <property type="entry name" value="PRK13351.1-1"/>
    <property type="match status" value="1"/>
</dbReference>
<sequence>MTMQGIDLSTVRNIGIAAHIDAGKTTTTERILFYTGRKHKLGETHEGAATMDWMEQERERGITITSAATTCFWGDCLINIIDTPGHVDFTVEVERSMRVLDGAVSVFCAVGGVEPQSETVWRQADKYGVPRIAFVNKMDRVGADFFAVVDQMRKRLGAKAVPIQIPIGVEDGFTGMVDLVHEKAVIYDDSLGTEFHSADIPPQLEEEAALARMEMLEMLADYDDEMMELYLEGGEIPLEMVKRVIRKATISLDIVPVMCGSAFKNKGVQPLLDAVVAYLPSPLDMPHVVAVDPDDTSKEIEVKASADEPFAALAFKIMVDPFVGRLAFCRVYSGSIESGTSIYNTNTRRRERVGRILRMHANKREEMDSAQAGLIVAIPGLKQVRTGDTLCDEKHPVLLENLIFPEPVISLSVEPMSKADQIKLAKGLEALSEEDPTFRVSVNEDTGQTLISGMGELHLEIIVDRLRREFNVEVKVGRPQVAYREAIRKPARAQGKFVRQSGGKGQYGDVVLEVEPLEDGKGFEWVDKIVGGVVPKEYIPAAQKGVEEALNNGVLGGYPVIGIKVAIVDGSYHEVDSSEMAFRIAGSMAIKEALKKADPVLMEPVMNVEVVVPEEYMGDVIGDLSSRRGRVAEMGVRANARIVKAFVPLAEMFGYATDLRSKTSGRASYTMSFDHYEEVPRNVAEELLKN</sequence>
<dbReference type="GO" id="GO:0005525">
    <property type="term" value="F:GTP binding"/>
    <property type="evidence" value="ECO:0007669"/>
    <property type="project" value="UniProtKB-UniRule"/>
</dbReference>
<dbReference type="InterPro" id="IPR009000">
    <property type="entry name" value="Transl_B-barrel_sf"/>
</dbReference>
<feature type="binding site" evidence="6">
    <location>
        <begin position="18"/>
        <end position="25"/>
    </location>
    <ligand>
        <name>GTP</name>
        <dbReference type="ChEBI" id="CHEBI:37565"/>
    </ligand>
</feature>
<evidence type="ECO:0000256" key="5">
    <source>
        <dbReference type="ARBA" id="ARBA00023134"/>
    </source>
</evidence>
<dbReference type="SUPFAM" id="SSF50447">
    <property type="entry name" value="Translation proteins"/>
    <property type="match status" value="1"/>
</dbReference>
<dbReference type="HAMAP" id="MF_00054_B">
    <property type="entry name" value="EF_G_EF_2_B"/>
    <property type="match status" value="1"/>
</dbReference>
<dbReference type="CDD" id="cd16262">
    <property type="entry name" value="EFG_III"/>
    <property type="match status" value="1"/>
</dbReference>
<protein>
    <recommendedName>
        <fullName evidence="6 7">Elongation factor G</fullName>
        <shortName evidence="6">EF-G</shortName>
    </recommendedName>
</protein>
<feature type="binding site" evidence="6">
    <location>
        <begin position="82"/>
        <end position="86"/>
    </location>
    <ligand>
        <name>GTP</name>
        <dbReference type="ChEBI" id="CHEBI:37565"/>
    </ligand>
</feature>
<dbReference type="FunFam" id="3.30.70.870:FF:000001">
    <property type="entry name" value="Elongation factor G"/>
    <property type="match status" value="1"/>
</dbReference>
<dbReference type="NCBIfam" id="TIGR00231">
    <property type="entry name" value="small_GTP"/>
    <property type="match status" value="1"/>
</dbReference>
<dbReference type="SUPFAM" id="SSF54211">
    <property type="entry name" value="Ribosomal protein S5 domain 2-like"/>
    <property type="match status" value="1"/>
</dbReference>
<dbReference type="NCBIfam" id="TIGR00484">
    <property type="entry name" value="EF-G"/>
    <property type="match status" value="1"/>
</dbReference>
<dbReference type="InterPro" id="IPR009022">
    <property type="entry name" value="EFG_III"/>
</dbReference>
<dbReference type="InterPro" id="IPR000795">
    <property type="entry name" value="T_Tr_GTP-bd_dom"/>
</dbReference>
<proteinExistence type="inferred from homology"/>
<dbReference type="InterPro" id="IPR014721">
    <property type="entry name" value="Ribsml_uS5_D2-typ_fold_subgr"/>
</dbReference>
<keyword evidence="5 6" id="KW-0342">GTP-binding</keyword>
<dbReference type="CDD" id="cd03713">
    <property type="entry name" value="EFG_mtEFG_C"/>
    <property type="match status" value="1"/>
</dbReference>
<dbReference type="CDD" id="cd01886">
    <property type="entry name" value="EF-G"/>
    <property type="match status" value="1"/>
</dbReference>
<dbReference type="PANTHER" id="PTHR43261">
    <property type="entry name" value="TRANSLATION ELONGATION FACTOR G-RELATED"/>
    <property type="match status" value="1"/>
</dbReference>
<dbReference type="InterPro" id="IPR035649">
    <property type="entry name" value="EFG_V"/>
</dbReference>
<dbReference type="AlphaFoldDB" id="A0A1B2I3I9"/>
<dbReference type="CDD" id="cd04088">
    <property type="entry name" value="EFG_mtEFG_II"/>
    <property type="match status" value="1"/>
</dbReference>
<keyword evidence="3 6" id="KW-0251">Elongation factor</keyword>
<evidence type="ECO:0000313" key="10">
    <source>
        <dbReference type="Proteomes" id="UP000093044"/>
    </source>
</evidence>
<evidence type="ECO:0000256" key="7">
    <source>
        <dbReference type="NCBIfam" id="TIGR00484"/>
    </source>
</evidence>
<dbReference type="Gene3D" id="3.40.50.300">
    <property type="entry name" value="P-loop containing nucleotide triphosphate hydrolases"/>
    <property type="match status" value="1"/>
</dbReference>
<evidence type="ECO:0000256" key="4">
    <source>
        <dbReference type="ARBA" id="ARBA00022917"/>
    </source>
</evidence>
<dbReference type="PANTHER" id="PTHR43261:SF1">
    <property type="entry name" value="RIBOSOME-RELEASING FACTOR 2, MITOCHONDRIAL"/>
    <property type="match status" value="1"/>
</dbReference>
<evidence type="ECO:0000256" key="1">
    <source>
        <dbReference type="ARBA" id="ARBA00005870"/>
    </source>
</evidence>
<keyword evidence="10" id="KW-1185">Reference proteome</keyword>
<dbReference type="FunFam" id="2.40.30.10:FF:000006">
    <property type="entry name" value="Elongation factor G"/>
    <property type="match status" value="1"/>
</dbReference>
<dbReference type="Proteomes" id="UP000093044">
    <property type="component" value="Chromosome"/>
</dbReference>
<feature type="domain" description="Tr-type G" evidence="8">
    <location>
        <begin position="9"/>
        <end position="283"/>
    </location>
</feature>
<accession>A0A1B2I3I9</accession>
<reference evidence="9" key="1">
    <citation type="submission" date="2016-08" db="EMBL/GenBank/DDBJ databases">
        <title>Complete genome of Cloacibacillus porcorum.</title>
        <authorList>
            <person name="Looft T."/>
            <person name="Bayles D.O."/>
            <person name="Alt D.P."/>
        </authorList>
    </citation>
    <scope>NUCLEOTIDE SEQUENCE [LARGE SCALE GENOMIC DNA]</scope>
    <source>
        <strain evidence="9">CL-84</strain>
    </source>
</reference>
<dbReference type="Pfam" id="PF03144">
    <property type="entry name" value="GTP_EFTU_D2"/>
    <property type="match status" value="1"/>
</dbReference>
<dbReference type="NCBIfam" id="NF009379">
    <property type="entry name" value="PRK12740.1-3"/>
    <property type="match status" value="1"/>
</dbReference>
<evidence type="ECO:0000259" key="8">
    <source>
        <dbReference type="PROSITE" id="PS51722"/>
    </source>
</evidence>
<dbReference type="InterPro" id="IPR004540">
    <property type="entry name" value="Transl_elong_EFG/EF2"/>
</dbReference>
<gene>
    <name evidence="6" type="primary">fusA</name>
    <name evidence="9" type="ORF">BED41_05065</name>
</gene>
<dbReference type="Gene3D" id="3.30.230.10">
    <property type="match status" value="1"/>
</dbReference>
<dbReference type="Pfam" id="PF14492">
    <property type="entry name" value="EFG_III"/>
    <property type="match status" value="1"/>
</dbReference>
<dbReference type="PRINTS" id="PR00315">
    <property type="entry name" value="ELONGATNFCT"/>
</dbReference>
<dbReference type="InterPro" id="IPR035647">
    <property type="entry name" value="EFG_III/V"/>
</dbReference>